<dbReference type="EMBL" id="DS235759">
    <property type="protein sequence ID" value="EEB16566.1"/>
    <property type="molecule type" value="Genomic_DNA"/>
</dbReference>
<dbReference type="VEuPathDB" id="VectorBase:PHUM427210"/>
<dbReference type="EMBL" id="AAZO01005218">
    <property type="status" value="NOT_ANNOTATED_CDS"/>
    <property type="molecule type" value="Genomic_DNA"/>
</dbReference>
<reference evidence="3" key="3">
    <citation type="submission" date="2020-05" db="UniProtKB">
        <authorList>
            <consortium name="EnsemblMetazoa"/>
        </authorList>
    </citation>
    <scope>IDENTIFICATION</scope>
    <source>
        <strain evidence="3">USDA</strain>
    </source>
</reference>
<gene>
    <name evidence="3" type="primary">8230103</name>
    <name evidence="2" type="ORF">Phum_PHUM427210</name>
</gene>
<dbReference type="KEGG" id="phu:Phum_PHUM427210"/>
<sequence length="102" mass="11368">MVILSHSLEIPRNGENDKKTEAEEKESVEDVKAEPLSSDLPKLSVKKRQIYDGDSYSSNSSSESTESDDSHFHENSPDEGNSNNDNNNKSEYDTDSESVVNE</sequence>
<dbReference type="CTD" id="8230103"/>
<evidence type="ECO:0000313" key="4">
    <source>
        <dbReference type="Proteomes" id="UP000009046"/>
    </source>
</evidence>
<accession>E0VT60</accession>
<dbReference type="AlphaFoldDB" id="E0VT60"/>
<feature type="compositionally biased region" description="Low complexity" evidence="1">
    <location>
        <begin position="78"/>
        <end position="89"/>
    </location>
</feature>
<feature type="compositionally biased region" description="Basic and acidic residues" evidence="1">
    <location>
        <begin position="12"/>
        <end position="22"/>
    </location>
</feature>
<proteinExistence type="predicted"/>
<dbReference type="HOGENOM" id="CLU_2280737_0_0_1"/>
<dbReference type="RefSeq" id="XP_002429304.1">
    <property type="nucleotide sequence ID" value="XM_002429259.1"/>
</dbReference>
<reference evidence="2" key="1">
    <citation type="submission" date="2007-04" db="EMBL/GenBank/DDBJ databases">
        <title>Annotation of Pediculus humanus corporis strain USDA.</title>
        <authorList>
            <person name="Kirkness E."/>
            <person name="Hannick L."/>
            <person name="Hass B."/>
            <person name="Bruggner R."/>
            <person name="Lawson D."/>
            <person name="Bidwell S."/>
            <person name="Joardar V."/>
            <person name="Caler E."/>
            <person name="Walenz B."/>
            <person name="Inman J."/>
            <person name="Schobel S."/>
            <person name="Galinsky K."/>
            <person name="Amedeo P."/>
            <person name="Strausberg R."/>
        </authorList>
    </citation>
    <scope>NUCLEOTIDE SEQUENCE</scope>
    <source>
        <strain evidence="2">USDA</strain>
    </source>
</reference>
<dbReference type="GeneID" id="8230103"/>
<feature type="compositionally biased region" description="Low complexity" evidence="1">
    <location>
        <begin position="52"/>
        <end position="64"/>
    </location>
</feature>
<dbReference type="InParanoid" id="E0VT60"/>
<evidence type="ECO:0000313" key="2">
    <source>
        <dbReference type="EMBL" id="EEB16566.1"/>
    </source>
</evidence>
<evidence type="ECO:0000313" key="3">
    <source>
        <dbReference type="EnsemblMetazoa" id="PHUM427210-PA"/>
    </source>
</evidence>
<reference evidence="2" key="2">
    <citation type="submission" date="2007-04" db="EMBL/GenBank/DDBJ databases">
        <title>The genome of the human body louse.</title>
        <authorList>
            <consortium name="The Human Body Louse Genome Consortium"/>
            <person name="Kirkness E."/>
            <person name="Walenz B."/>
            <person name="Hass B."/>
            <person name="Bruggner R."/>
            <person name="Strausberg R."/>
        </authorList>
    </citation>
    <scope>NUCLEOTIDE SEQUENCE</scope>
    <source>
        <strain evidence="2">USDA</strain>
    </source>
</reference>
<evidence type="ECO:0000256" key="1">
    <source>
        <dbReference type="SAM" id="MobiDB-lite"/>
    </source>
</evidence>
<dbReference type="EnsemblMetazoa" id="PHUM427210-RA">
    <property type="protein sequence ID" value="PHUM427210-PA"/>
    <property type="gene ID" value="PHUM427210"/>
</dbReference>
<organism>
    <name type="scientific">Pediculus humanus subsp. corporis</name>
    <name type="common">Body louse</name>
    <dbReference type="NCBI Taxonomy" id="121224"/>
    <lineage>
        <taxon>Eukaryota</taxon>
        <taxon>Metazoa</taxon>
        <taxon>Ecdysozoa</taxon>
        <taxon>Arthropoda</taxon>
        <taxon>Hexapoda</taxon>
        <taxon>Insecta</taxon>
        <taxon>Pterygota</taxon>
        <taxon>Neoptera</taxon>
        <taxon>Paraneoptera</taxon>
        <taxon>Psocodea</taxon>
        <taxon>Troctomorpha</taxon>
        <taxon>Phthiraptera</taxon>
        <taxon>Anoplura</taxon>
        <taxon>Pediculidae</taxon>
        <taxon>Pediculus</taxon>
    </lineage>
</organism>
<keyword evidence="4" id="KW-1185">Reference proteome</keyword>
<name>E0VT60_PEDHC</name>
<dbReference type="Proteomes" id="UP000009046">
    <property type="component" value="Unassembled WGS sequence"/>
</dbReference>
<protein>
    <submittedName>
        <fullName evidence="2 3">Uncharacterized protein</fullName>
    </submittedName>
</protein>
<feature type="region of interest" description="Disordered" evidence="1">
    <location>
        <begin position="1"/>
        <end position="102"/>
    </location>
</feature>